<evidence type="ECO:0000313" key="3">
    <source>
        <dbReference type="Proteomes" id="UP000830671"/>
    </source>
</evidence>
<dbReference type="RefSeq" id="XP_049139333.1">
    <property type="nucleotide sequence ID" value="XM_049282190.1"/>
</dbReference>
<sequence>RRCRTLRDQSNNILPEGSQDIGPPCCKKTGDHEVVRRTPDAVLVGSFLPETGNCQHVCPSRASGRCGYSLLLSPRHASAVATSSFLEFESLNRADELKAFSRAWIERSRIGLKAKPLHLVVWVKEQGNATMTRSR</sequence>
<dbReference type="EMBL" id="CP019474">
    <property type="protein sequence ID" value="UQC77694.1"/>
    <property type="molecule type" value="Genomic_DNA"/>
</dbReference>
<organism evidence="2 3">
    <name type="scientific">Colletotrichum lupini</name>
    <dbReference type="NCBI Taxonomy" id="145971"/>
    <lineage>
        <taxon>Eukaryota</taxon>
        <taxon>Fungi</taxon>
        <taxon>Dikarya</taxon>
        <taxon>Ascomycota</taxon>
        <taxon>Pezizomycotina</taxon>
        <taxon>Sordariomycetes</taxon>
        <taxon>Hypocreomycetidae</taxon>
        <taxon>Glomerellales</taxon>
        <taxon>Glomerellaceae</taxon>
        <taxon>Colletotrichum</taxon>
        <taxon>Colletotrichum acutatum species complex</taxon>
    </lineage>
</organism>
<dbReference type="AlphaFoldDB" id="A0A9Q8WBX6"/>
<proteinExistence type="predicted"/>
<evidence type="ECO:0000256" key="1">
    <source>
        <dbReference type="SAM" id="MobiDB-lite"/>
    </source>
</evidence>
<dbReference type="GeneID" id="73337200"/>
<protein>
    <submittedName>
        <fullName evidence="2">Uncharacterized protein</fullName>
    </submittedName>
</protein>
<reference evidence="2" key="1">
    <citation type="journal article" date="2021" name="Mol. Plant Microbe Interact.">
        <title>Complete Genome Sequence of the Plant-Pathogenic Fungus Colletotrichum lupini.</title>
        <authorList>
            <person name="Baroncelli R."/>
            <person name="Pensec F."/>
            <person name="Da Lio D."/>
            <person name="Boufleur T."/>
            <person name="Vicente I."/>
            <person name="Sarrocco S."/>
            <person name="Picot A."/>
            <person name="Baraldi E."/>
            <person name="Sukno S."/>
            <person name="Thon M."/>
            <person name="Le Floch G."/>
        </authorList>
    </citation>
    <scope>NUCLEOTIDE SEQUENCE</scope>
    <source>
        <strain evidence="2">IMI 504893</strain>
    </source>
</reference>
<dbReference type="Proteomes" id="UP000830671">
    <property type="component" value="Chromosome 2"/>
</dbReference>
<evidence type="ECO:0000313" key="2">
    <source>
        <dbReference type="EMBL" id="UQC77694.1"/>
    </source>
</evidence>
<name>A0A9Q8WBX6_9PEZI</name>
<feature type="region of interest" description="Disordered" evidence="1">
    <location>
        <begin position="1"/>
        <end position="20"/>
    </location>
</feature>
<keyword evidence="3" id="KW-1185">Reference proteome</keyword>
<feature type="non-terminal residue" evidence="2">
    <location>
        <position position="1"/>
    </location>
</feature>
<gene>
    <name evidence="2" type="ORF">CLUP02_03165</name>
</gene>
<dbReference type="KEGG" id="clup:CLUP02_03165"/>
<accession>A0A9Q8WBX6</accession>